<dbReference type="InterPro" id="IPR004358">
    <property type="entry name" value="Sig_transdc_His_kin-like_C"/>
</dbReference>
<evidence type="ECO:0000256" key="5">
    <source>
        <dbReference type="ARBA" id="ARBA00022777"/>
    </source>
</evidence>
<dbReference type="PANTHER" id="PTHR42878:SF15">
    <property type="entry name" value="BACTERIOPHYTOCHROME"/>
    <property type="match status" value="1"/>
</dbReference>
<dbReference type="SUPFAM" id="SSF55874">
    <property type="entry name" value="ATPase domain of HSP90 chaperone/DNA topoisomerase II/histidine kinase"/>
    <property type="match status" value="1"/>
</dbReference>
<evidence type="ECO:0000256" key="1">
    <source>
        <dbReference type="ARBA" id="ARBA00000085"/>
    </source>
</evidence>
<evidence type="ECO:0000313" key="10">
    <source>
        <dbReference type="EMBL" id="MFC5411641.1"/>
    </source>
</evidence>
<dbReference type="InterPro" id="IPR003594">
    <property type="entry name" value="HATPase_dom"/>
</dbReference>
<dbReference type="Pfam" id="PF02518">
    <property type="entry name" value="HATPase_c"/>
    <property type="match status" value="1"/>
</dbReference>
<dbReference type="PROSITE" id="PS50112">
    <property type="entry name" value="PAS"/>
    <property type="match status" value="1"/>
</dbReference>
<dbReference type="NCBIfam" id="TIGR00229">
    <property type="entry name" value="sensory_box"/>
    <property type="match status" value="1"/>
</dbReference>
<dbReference type="SUPFAM" id="SSF47384">
    <property type="entry name" value="Homodimeric domain of signal transducing histidine kinase"/>
    <property type="match status" value="1"/>
</dbReference>
<dbReference type="InterPro" id="IPR035965">
    <property type="entry name" value="PAS-like_dom_sf"/>
</dbReference>
<keyword evidence="3" id="KW-0597">Phosphoprotein</keyword>
<dbReference type="InterPro" id="IPR036890">
    <property type="entry name" value="HATPase_C_sf"/>
</dbReference>
<dbReference type="PANTHER" id="PTHR42878">
    <property type="entry name" value="TWO-COMPONENT HISTIDINE KINASE"/>
    <property type="match status" value="1"/>
</dbReference>
<evidence type="ECO:0000313" key="11">
    <source>
        <dbReference type="Proteomes" id="UP001596106"/>
    </source>
</evidence>
<protein>
    <recommendedName>
        <fullName evidence="2">histidine kinase</fullName>
        <ecNumber evidence="2">2.7.13.3</ecNumber>
    </recommendedName>
</protein>
<dbReference type="Gene3D" id="1.10.287.130">
    <property type="match status" value="1"/>
</dbReference>
<dbReference type="RefSeq" id="WP_379848529.1">
    <property type="nucleotide sequence ID" value="NZ_JBHSMA010000007.1"/>
</dbReference>
<evidence type="ECO:0000256" key="6">
    <source>
        <dbReference type="ARBA" id="ARBA00023136"/>
    </source>
</evidence>
<proteinExistence type="predicted"/>
<dbReference type="GO" id="GO:0005524">
    <property type="term" value="F:ATP binding"/>
    <property type="evidence" value="ECO:0007669"/>
    <property type="project" value="UniProtKB-KW"/>
</dbReference>
<feature type="coiled-coil region" evidence="7">
    <location>
        <begin position="163"/>
        <end position="190"/>
    </location>
</feature>
<dbReference type="PROSITE" id="PS50109">
    <property type="entry name" value="HIS_KIN"/>
    <property type="match status" value="1"/>
</dbReference>
<dbReference type="SUPFAM" id="SSF55785">
    <property type="entry name" value="PYP-like sensor domain (PAS domain)"/>
    <property type="match status" value="1"/>
</dbReference>
<dbReference type="SMART" id="SM00388">
    <property type="entry name" value="HisKA"/>
    <property type="match status" value="1"/>
</dbReference>
<evidence type="ECO:0000256" key="4">
    <source>
        <dbReference type="ARBA" id="ARBA00022679"/>
    </source>
</evidence>
<keyword evidence="4" id="KW-0808">Transferase</keyword>
<keyword evidence="11" id="KW-1185">Reference proteome</keyword>
<gene>
    <name evidence="10" type="ORF">ACFPMF_20130</name>
</gene>
<dbReference type="InterPro" id="IPR000014">
    <property type="entry name" value="PAS"/>
</dbReference>
<dbReference type="EC" id="2.7.13.3" evidence="2"/>
<keyword evidence="6" id="KW-0472">Membrane</keyword>
<keyword evidence="10" id="KW-0547">Nucleotide-binding</keyword>
<evidence type="ECO:0000256" key="3">
    <source>
        <dbReference type="ARBA" id="ARBA00022553"/>
    </source>
</evidence>
<evidence type="ECO:0000259" key="8">
    <source>
        <dbReference type="PROSITE" id="PS50109"/>
    </source>
</evidence>
<dbReference type="SMART" id="SM00387">
    <property type="entry name" value="HATPase_c"/>
    <property type="match status" value="1"/>
</dbReference>
<feature type="domain" description="PAS" evidence="9">
    <location>
        <begin position="55"/>
        <end position="125"/>
    </location>
</feature>
<dbReference type="Pfam" id="PF00512">
    <property type="entry name" value="HisKA"/>
    <property type="match status" value="1"/>
</dbReference>
<comment type="catalytic activity">
    <reaction evidence="1">
        <text>ATP + protein L-histidine = ADP + protein N-phospho-L-histidine.</text>
        <dbReference type="EC" id="2.7.13.3"/>
    </reaction>
</comment>
<feature type="domain" description="Histidine kinase" evidence="8">
    <location>
        <begin position="200"/>
        <end position="420"/>
    </location>
</feature>
<keyword evidence="5" id="KW-0418">Kinase</keyword>
<comment type="caution">
    <text evidence="10">The sequence shown here is derived from an EMBL/GenBank/DDBJ whole genome shotgun (WGS) entry which is preliminary data.</text>
</comment>
<dbReference type="InterPro" id="IPR050351">
    <property type="entry name" value="BphY/WalK/GraS-like"/>
</dbReference>
<dbReference type="Gene3D" id="3.30.565.10">
    <property type="entry name" value="Histidine kinase-like ATPase, C-terminal domain"/>
    <property type="match status" value="1"/>
</dbReference>
<organism evidence="10 11">
    <name type="scientific">Larkinella bovis</name>
    <dbReference type="NCBI Taxonomy" id="683041"/>
    <lineage>
        <taxon>Bacteria</taxon>
        <taxon>Pseudomonadati</taxon>
        <taxon>Bacteroidota</taxon>
        <taxon>Cytophagia</taxon>
        <taxon>Cytophagales</taxon>
        <taxon>Spirosomataceae</taxon>
        <taxon>Larkinella</taxon>
    </lineage>
</organism>
<evidence type="ECO:0000256" key="7">
    <source>
        <dbReference type="SAM" id="Coils"/>
    </source>
</evidence>
<keyword evidence="7" id="KW-0175">Coiled coil</keyword>
<accession>A0ABW0IE06</accession>
<evidence type="ECO:0000256" key="2">
    <source>
        <dbReference type="ARBA" id="ARBA00012438"/>
    </source>
</evidence>
<dbReference type="PRINTS" id="PR00344">
    <property type="entry name" value="BCTRLSENSOR"/>
</dbReference>
<dbReference type="InterPro" id="IPR005467">
    <property type="entry name" value="His_kinase_dom"/>
</dbReference>
<dbReference type="CDD" id="cd00082">
    <property type="entry name" value="HisKA"/>
    <property type="match status" value="1"/>
</dbReference>
<dbReference type="EMBL" id="JBHSMA010000007">
    <property type="protein sequence ID" value="MFC5411641.1"/>
    <property type="molecule type" value="Genomic_DNA"/>
</dbReference>
<name>A0ABW0IE06_9BACT</name>
<dbReference type="Pfam" id="PF13426">
    <property type="entry name" value="PAS_9"/>
    <property type="match status" value="1"/>
</dbReference>
<keyword evidence="10" id="KW-0067">ATP-binding</keyword>
<dbReference type="CDD" id="cd00130">
    <property type="entry name" value="PAS"/>
    <property type="match status" value="1"/>
</dbReference>
<evidence type="ECO:0000259" key="9">
    <source>
        <dbReference type="PROSITE" id="PS50112"/>
    </source>
</evidence>
<dbReference type="SMART" id="SM00091">
    <property type="entry name" value="PAS"/>
    <property type="match status" value="1"/>
</dbReference>
<dbReference type="Proteomes" id="UP001596106">
    <property type="component" value="Unassembled WGS sequence"/>
</dbReference>
<dbReference type="Gene3D" id="3.30.450.20">
    <property type="entry name" value="PAS domain"/>
    <property type="match status" value="1"/>
</dbReference>
<sequence>MKPAKSYDQLVRENEALLLQLEEATETIHAIRTGQVDALVVEGKDGHQLYSLKTADQTYRFFIETMNEGALTLNEDGLILYCNSQFASMVGMPLSRVIGLSFATFIPADQMETYEKLFRQGWSEDRKFEMALQGFNHQILCQLSVSSLELDSGISLSVIITDLTTQKETQKLLKANNQRLEEMNAALEISNHDLLQFASVASHDLQEPLRKIQMFSELIKKRHGDDLPAESVRYLEKIIDSSERMRTMIVDILRYSRLSSNDNTFVKTNLNDLVGEVLNDFELRIREKNARFLIDPLPEPEVNRGQLRQIFQNLISNALKFSKHDQPPLIEIKGEVLPGTHDDEPVCVLTITDNGIGFEQQYAEKIFSLFQRLNTKDVYEGSGIGLAVAKRIIDKHNGHIQARSQEGVGATFIIHLPLKQKRLA</sequence>
<reference evidence="11" key="1">
    <citation type="journal article" date="2019" name="Int. J. Syst. Evol. Microbiol.">
        <title>The Global Catalogue of Microorganisms (GCM) 10K type strain sequencing project: providing services to taxonomists for standard genome sequencing and annotation.</title>
        <authorList>
            <consortium name="The Broad Institute Genomics Platform"/>
            <consortium name="The Broad Institute Genome Sequencing Center for Infectious Disease"/>
            <person name="Wu L."/>
            <person name="Ma J."/>
        </authorList>
    </citation>
    <scope>NUCLEOTIDE SEQUENCE [LARGE SCALE GENOMIC DNA]</scope>
    <source>
        <strain evidence="11">CCUG 55250</strain>
    </source>
</reference>
<dbReference type="InterPro" id="IPR003661">
    <property type="entry name" value="HisK_dim/P_dom"/>
</dbReference>
<dbReference type="InterPro" id="IPR036097">
    <property type="entry name" value="HisK_dim/P_sf"/>
</dbReference>